<dbReference type="FunFam" id="1.10.357.140:FF:000003">
    <property type="entry name" value="4-hydroxybenzoate polyprenyltransferase, mitochondrial"/>
    <property type="match status" value="1"/>
</dbReference>
<dbReference type="InterPro" id="IPR044878">
    <property type="entry name" value="UbiA_sf"/>
</dbReference>
<evidence type="ECO:0000256" key="15">
    <source>
        <dbReference type="SAM" id="MobiDB-lite"/>
    </source>
</evidence>
<dbReference type="InterPro" id="IPR000537">
    <property type="entry name" value="UbiA_prenyltransferase"/>
</dbReference>
<evidence type="ECO:0000256" key="5">
    <source>
        <dbReference type="ARBA" id="ARBA00009758"/>
    </source>
</evidence>
<feature type="transmembrane region" description="Helical" evidence="14">
    <location>
        <begin position="506"/>
        <end position="523"/>
    </location>
</feature>
<dbReference type="Pfam" id="PF01040">
    <property type="entry name" value="UbiA"/>
    <property type="match status" value="1"/>
</dbReference>
<evidence type="ECO:0000256" key="6">
    <source>
        <dbReference type="ARBA" id="ARBA00022468"/>
    </source>
</evidence>
<dbReference type="GO" id="GO:0005743">
    <property type="term" value="C:mitochondrial inner membrane"/>
    <property type="evidence" value="ECO:0007669"/>
    <property type="project" value="UniProtKB-SubCell"/>
</dbReference>
<evidence type="ECO:0000256" key="4">
    <source>
        <dbReference type="ARBA" id="ARBA00005985"/>
    </source>
</evidence>
<dbReference type="GO" id="GO:0008299">
    <property type="term" value="P:isoprenoid biosynthetic process"/>
    <property type="evidence" value="ECO:0007669"/>
    <property type="project" value="UniProtKB-UniRule"/>
</dbReference>
<gene>
    <name evidence="16" type="ORF">D9756_000522</name>
</gene>
<dbReference type="EC" id="2.5.1.39" evidence="14"/>
<dbReference type="InterPro" id="IPR000406">
    <property type="entry name" value="Rho_GDI"/>
</dbReference>
<dbReference type="GO" id="GO:0005096">
    <property type="term" value="F:GTPase activator activity"/>
    <property type="evidence" value="ECO:0007669"/>
    <property type="project" value="UniProtKB-KW"/>
</dbReference>
<evidence type="ECO:0000313" key="17">
    <source>
        <dbReference type="Proteomes" id="UP000559027"/>
    </source>
</evidence>
<comment type="cofactor">
    <cofactor evidence="1 14">
        <name>Mg(2+)</name>
        <dbReference type="ChEBI" id="CHEBI:18420"/>
    </cofactor>
</comment>
<dbReference type="Pfam" id="PF02115">
    <property type="entry name" value="Rho_GDI"/>
    <property type="match status" value="1"/>
</dbReference>
<comment type="pathway">
    <text evidence="14">Cofactor biosynthesis; ubiquinone biosynthesis.</text>
</comment>
<dbReference type="AlphaFoldDB" id="A0A8H5LP84"/>
<evidence type="ECO:0000313" key="16">
    <source>
        <dbReference type="EMBL" id="KAF5364373.1"/>
    </source>
</evidence>
<evidence type="ECO:0000256" key="2">
    <source>
        <dbReference type="ARBA" id="ARBA00004292"/>
    </source>
</evidence>
<organism evidence="16 17">
    <name type="scientific">Leucocoprinus leucothites</name>
    <dbReference type="NCBI Taxonomy" id="201217"/>
    <lineage>
        <taxon>Eukaryota</taxon>
        <taxon>Fungi</taxon>
        <taxon>Dikarya</taxon>
        <taxon>Basidiomycota</taxon>
        <taxon>Agaricomycotina</taxon>
        <taxon>Agaricomycetes</taxon>
        <taxon>Agaricomycetidae</taxon>
        <taxon>Agaricales</taxon>
        <taxon>Agaricineae</taxon>
        <taxon>Agaricaceae</taxon>
        <taxon>Leucocoprinus</taxon>
    </lineage>
</organism>
<dbReference type="FunFam" id="1.20.120.1780:FF:000001">
    <property type="entry name" value="4-hydroxybenzoate octaprenyltransferase"/>
    <property type="match status" value="1"/>
</dbReference>
<dbReference type="GO" id="GO:0006744">
    <property type="term" value="P:ubiquinone biosynthetic process"/>
    <property type="evidence" value="ECO:0007669"/>
    <property type="project" value="UniProtKB-UniRule"/>
</dbReference>
<dbReference type="GO" id="GO:0005094">
    <property type="term" value="F:Rho GDP-dissociation inhibitor activity"/>
    <property type="evidence" value="ECO:0007669"/>
    <property type="project" value="InterPro"/>
</dbReference>
<dbReference type="Proteomes" id="UP000559027">
    <property type="component" value="Unassembled WGS sequence"/>
</dbReference>
<comment type="function">
    <text evidence="13 14">Catalyzes the prenylation of para-hydroxybenzoate (PHB) with an all-trans polyprenyl group. Mediates the second step in the final reaction sequence of coenzyme Q (CoQ) biosynthesis, which is the condensation of the polyisoprenoid side chain with PHB, generating the first membrane-bound Q intermediate.</text>
</comment>
<dbReference type="PROSITE" id="PS00943">
    <property type="entry name" value="UBIA"/>
    <property type="match status" value="1"/>
</dbReference>
<accession>A0A8H5LP84</accession>
<dbReference type="InterPro" id="IPR014756">
    <property type="entry name" value="Ig_E-set"/>
</dbReference>
<feature type="region of interest" description="Disordered" evidence="15">
    <location>
        <begin position="1"/>
        <end position="30"/>
    </location>
</feature>
<dbReference type="Gene3D" id="1.20.120.1780">
    <property type="entry name" value="UbiA prenyltransferase"/>
    <property type="match status" value="1"/>
</dbReference>
<evidence type="ECO:0000256" key="14">
    <source>
        <dbReference type="HAMAP-Rule" id="MF_03189"/>
    </source>
</evidence>
<feature type="transmembrane region" description="Helical" evidence="14">
    <location>
        <begin position="389"/>
        <end position="409"/>
    </location>
</feature>
<evidence type="ECO:0000256" key="3">
    <source>
        <dbReference type="ARBA" id="ARBA00004496"/>
    </source>
</evidence>
<dbReference type="InterPro" id="IPR024792">
    <property type="entry name" value="RhoGDI_dom_sf"/>
</dbReference>
<dbReference type="PRINTS" id="PR00492">
    <property type="entry name" value="RHOGDI"/>
</dbReference>
<keyword evidence="14" id="KW-0414">Isoprene biosynthesis</keyword>
<dbReference type="InterPro" id="IPR006370">
    <property type="entry name" value="HB_polyprenyltransferase-like"/>
</dbReference>
<dbReference type="NCBIfam" id="TIGR01474">
    <property type="entry name" value="ubiA_proteo"/>
    <property type="match status" value="1"/>
</dbReference>
<comment type="subcellular location">
    <subcellularLocation>
        <location evidence="3">Cytoplasm</location>
    </subcellularLocation>
    <subcellularLocation>
        <location evidence="2 14">Mitochondrion inner membrane</location>
        <topology evidence="2 14">Multi-pass membrane protein</topology>
        <orientation evidence="2 14">Matrix side</orientation>
    </subcellularLocation>
</comment>
<dbReference type="SUPFAM" id="SSF81296">
    <property type="entry name" value="E set domains"/>
    <property type="match status" value="1"/>
</dbReference>
<feature type="transmembrane region" description="Helical" evidence="14">
    <location>
        <begin position="357"/>
        <end position="377"/>
    </location>
</feature>
<keyword evidence="7" id="KW-0963">Cytoplasm</keyword>
<dbReference type="Gene3D" id="1.10.357.140">
    <property type="entry name" value="UbiA prenyltransferase"/>
    <property type="match status" value="1"/>
</dbReference>
<dbReference type="GO" id="GO:0008412">
    <property type="term" value="F:4-hydroxybenzoate polyprenyltransferase activity"/>
    <property type="evidence" value="ECO:0007669"/>
    <property type="project" value="UniProtKB-EC"/>
</dbReference>
<dbReference type="CDD" id="cd13959">
    <property type="entry name" value="PT_UbiA_COQ2"/>
    <property type="match status" value="1"/>
</dbReference>
<comment type="similarity">
    <text evidence="4 14">Belongs to the UbiA prenyltransferase family.</text>
</comment>
<keyword evidence="17" id="KW-1185">Reference proteome</keyword>
<dbReference type="PANTHER" id="PTHR11048">
    <property type="entry name" value="PRENYLTRANSFERASES"/>
    <property type="match status" value="1"/>
</dbReference>
<protein>
    <recommendedName>
        <fullName evidence="14">4-hydroxybenzoate polyprenyltransferase, mitochondrial</fullName>
        <shortName evidence="14">4-HB polyprenyltransferase</shortName>
        <ecNumber evidence="14">2.5.1.39</ecNumber>
    </recommendedName>
    <alternativeName>
        <fullName evidence="14">Para-hydroxybenzoate--polyprenyltransferase</fullName>
        <shortName evidence="14">PHB:PPT</shortName>
        <shortName evidence="14">PHB:polyprenyltransferase</shortName>
    </alternativeName>
</protein>
<keyword evidence="8 14" id="KW-0808">Transferase</keyword>
<dbReference type="FunFam" id="2.70.50.30:FF:000004">
    <property type="entry name" value="Rho GDP-dissociation inhibitor 1"/>
    <property type="match status" value="1"/>
</dbReference>
<evidence type="ECO:0000256" key="7">
    <source>
        <dbReference type="ARBA" id="ARBA00022490"/>
    </source>
</evidence>
<keyword evidence="14" id="KW-0999">Mitochondrion inner membrane</keyword>
<feature type="transmembrane region" description="Helical" evidence="14">
    <location>
        <begin position="607"/>
        <end position="630"/>
    </location>
</feature>
<reference evidence="16 17" key="1">
    <citation type="journal article" date="2020" name="ISME J.">
        <title>Uncovering the hidden diversity of litter-decomposition mechanisms in mushroom-forming fungi.</title>
        <authorList>
            <person name="Floudas D."/>
            <person name="Bentzer J."/>
            <person name="Ahren D."/>
            <person name="Johansson T."/>
            <person name="Persson P."/>
            <person name="Tunlid A."/>
        </authorList>
    </citation>
    <scope>NUCLEOTIDE SEQUENCE [LARGE SCALE GENOMIC DNA]</scope>
    <source>
        <strain evidence="16 17">CBS 146.42</strain>
    </source>
</reference>
<keyword evidence="9 14" id="KW-0812">Transmembrane</keyword>
<feature type="transmembrane region" description="Helical" evidence="14">
    <location>
        <begin position="480"/>
        <end position="500"/>
    </location>
</feature>
<keyword evidence="10 14" id="KW-1133">Transmembrane helix</keyword>
<dbReference type="OrthoDB" id="18170at2759"/>
<evidence type="ECO:0000256" key="10">
    <source>
        <dbReference type="ARBA" id="ARBA00022989"/>
    </source>
</evidence>
<evidence type="ECO:0000256" key="9">
    <source>
        <dbReference type="ARBA" id="ARBA00022692"/>
    </source>
</evidence>
<dbReference type="GO" id="GO:0007266">
    <property type="term" value="P:Rho protein signal transduction"/>
    <property type="evidence" value="ECO:0007669"/>
    <property type="project" value="InterPro"/>
</dbReference>
<name>A0A8H5LP84_9AGAR</name>
<evidence type="ECO:0000256" key="1">
    <source>
        <dbReference type="ARBA" id="ARBA00001946"/>
    </source>
</evidence>
<comment type="similarity">
    <text evidence="5">Belongs to the Rho GDI family.</text>
</comment>
<keyword evidence="11 14" id="KW-0472">Membrane</keyword>
<keyword evidence="14" id="KW-0496">Mitochondrion</keyword>
<evidence type="ECO:0000256" key="13">
    <source>
        <dbReference type="ARBA" id="ARBA00058997"/>
    </source>
</evidence>
<dbReference type="Gene3D" id="2.70.50.30">
    <property type="entry name" value="Coagulation Factor XIII, subunit A, domain 1"/>
    <property type="match status" value="1"/>
</dbReference>
<evidence type="ECO:0000256" key="12">
    <source>
        <dbReference type="ARBA" id="ARBA00052313"/>
    </source>
</evidence>
<comment type="catalytic activity">
    <reaction evidence="12 14">
        <text>an all-trans-polyprenyl diphosphate + 4-hydroxybenzoate = a 4-hydroxy-3-(all-trans-polyprenyl)benzoate + diphosphate</text>
        <dbReference type="Rhea" id="RHEA:44504"/>
        <dbReference type="Rhea" id="RHEA-COMP:9514"/>
        <dbReference type="Rhea" id="RHEA-COMP:9564"/>
        <dbReference type="ChEBI" id="CHEBI:17879"/>
        <dbReference type="ChEBI" id="CHEBI:33019"/>
        <dbReference type="ChEBI" id="CHEBI:58914"/>
        <dbReference type="ChEBI" id="CHEBI:78396"/>
        <dbReference type="EC" id="2.5.1.39"/>
    </reaction>
</comment>
<dbReference type="InterPro" id="IPR039653">
    <property type="entry name" value="Prenyltransferase"/>
</dbReference>
<dbReference type="InterPro" id="IPR030470">
    <property type="entry name" value="UbiA_prenylTrfase_CS"/>
</dbReference>
<sequence>MSTADDNEADLKPTNTPGYNPGGSKSPEELAKLDAQDESLARWKASLGIVPGTTSAPGTGPKLTVLTLELVSPTLPPGKKIAFELSNPSQSIETLTKKNPIIIKEGVEYNVRIQFRVNHSIVSGLRYIQVVKASGIKVDKLEQMLGSYGPHPQGEPYAKTFDSEESPSGIMARAASYSVQSRVIDDDGEIYAGWGRLEMALQACKAVGVGSYSSLIDATMYLVVFALFSFPQYHSSSNLDHVQGIDGGSRGDKRWLPKLITCGHSFISMSSSYFLPRLRTWCAIEQRRRVFDASSGIRLCYPASLNACNNSNILRPTRWASTSSTTVTTSSTPITWVDRLPAKWRPYLYLTRIDKPIGTLLLFYPCAWSITMASYAIEAPITTPLTYISLFGLGALVMRGAGCTINDMWDKNLDKSVDRTKDRPLARGDINQRQALAFLGAQLTVGLGVLLQLNWYSILLGASSLSLVTIYPLMKRVTDWPQAVLGLAFNWGALLGWSAVAGTVDWAVALPMYAGGVCWTLVYDSIYAHQDKKDDVEVGIRSTALLFGENSRAIMSGLSVSTLSLISLAGYLNAQALPFYCGVGLAAVQLARVLYRTDFDNRPSCWKGFVGCGWSGFWIWIGAVADYAWLVL</sequence>
<dbReference type="HAMAP" id="MF_01635">
    <property type="entry name" value="UbiA"/>
    <property type="match status" value="1"/>
</dbReference>
<feature type="transmembrane region" description="Helical" evidence="14">
    <location>
        <begin position="209"/>
        <end position="230"/>
    </location>
</feature>
<keyword evidence="6" id="KW-0343">GTPase activation</keyword>
<dbReference type="EMBL" id="JAACJO010000001">
    <property type="protein sequence ID" value="KAF5364373.1"/>
    <property type="molecule type" value="Genomic_DNA"/>
</dbReference>
<comment type="caution">
    <text evidence="16">The sequence shown here is derived from an EMBL/GenBank/DDBJ whole genome shotgun (WGS) entry which is preliminary data.</text>
</comment>
<evidence type="ECO:0000256" key="11">
    <source>
        <dbReference type="ARBA" id="ARBA00023136"/>
    </source>
</evidence>
<proteinExistence type="inferred from homology"/>
<evidence type="ECO:0000256" key="8">
    <source>
        <dbReference type="ARBA" id="ARBA00022679"/>
    </source>
</evidence>
<keyword evidence="14" id="KW-0831">Ubiquinone biosynthesis</keyword>
<dbReference type="UniPathway" id="UPA00232"/>
<feature type="transmembrane region" description="Helical" evidence="14">
    <location>
        <begin position="430"/>
        <end position="449"/>
    </location>
</feature>
<dbReference type="PANTHER" id="PTHR11048:SF28">
    <property type="entry name" value="4-HYDROXYBENZOATE POLYPRENYLTRANSFERASE, MITOCHONDRIAL"/>
    <property type="match status" value="1"/>
</dbReference>